<gene>
    <name evidence="2" type="ORF">OG308_22080</name>
</gene>
<evidence type="ECO:0000259" key="1">
    <source>
        <dbReference type="PROSITE" id="PS50943"/>
    </source>
</evidence>
<feature type="domain" description="HTH cro/C1-type" evidence="1">
    <location>
        <begin position="32"/>
        <end position="86"/>
    </location>
</feature>
<accession>A0ABZ1N2C9</accession>
<protein>
    <submittedName>
        <fullName evidence="2">Helix-turn-helix domain-containing protein</fullName>
    </submittedName>
</protein>
<dbReference type="GeneID" id="91376852"/>
<dbReference type="CDD" id="cd00093">
    <property type="entry name" value="HTH_XRE"/>
    <property type="match status" value="1"/>
</dbReference>
<dbReference type="SUPFAM" id="SSF47413">
    <property type="entry name" value="lambda repressor-like DNA-binding domains"/>
    <property type="match status" value="1"/>
</dbReference>
<dbReference type="InterPro" id="IPR010982">
    <property type="entry name" value="Lambda_DNA-bd_dom_sf"/>
</dbReference>
<dbReference type="InterPro" id="IPR001387">
    <property type="entry name" value="Cro/C1-type_HTH"/>
</dbReference>
<evidence type="ECO:0000313" key="3">
    <source>
        <dbReference type="Proteomes" id="UP001621418"/>
    </source>
</evidence>
<evidence type="ECO:0000313" key="2">
    <source>
        <dbReference type="EMBL" id="WTY34016.1"/>
    </source>
</evidence>
<organism evidence="2 3">
    <name type="scientific">Nocardia salmonicida</name>
    <dbReference type="NCBI Taxonomy" id="53431"/>
    <lineage>
        <taxon>Bacteria</taxon>
        <taxon>Bacillati</taxon>
        <taxon>Actinomycetota</taxon>
        <taxon>Actinomycetes</taxon>
        <taxon>Mycobacteriales</taxon>
        <taxon>Nocardiaceae</taxon>
        <taxon>Nocardia</taxon>
    </lineage>
</organism>
<dbReference type="EMBL" id="CP109527">
    <property type="protein sequence ID" value="WTY34016.1"/>
    <property type="molecule type" value="Genomic_DNA"/>
</dbReference>
<sequence>MSEDVTAVVGACTGPDPDEDPALLRRVLGVRLRRLREAAGISGDAAGRMIRASHSKISRLEAGRVSFRVADVDDLLTAYGVRDADLRDEYRLLVQRANGTGRWQAGPDLTVARLDTYLALEDAAALIRCYAPNLMPELVWTPSYAHTIFAIADQQPAAQIQHRIEVLARRQRLLTRADPPRAWFVIEEAALRRPIGGAAIWQAQLEHLAELAERPNITVQVLPDHIGGPAISATPFTMLRFAAPELSDIAHFLHLSGPQFLEKPGELDRFNAVWDRLCVCALPPGRTAELLDTLRTSPATVDPSF</sequence>
<dbReference type="Gene3D" id="1.10.260.40">
    <property type="entry name" value="lambda repressor-like DNA-binding domains"/>
    <property type="match status" value="1"/>
</dbReference>
<dbReference type="SMART" id="SM00530">
    <property type="entry name" value="HTH_XRE"/>
    <property type="match status" value="1"/>
</dbReference>
<dbReference type="RefSeq" id="WP_328662808.1">
    <property type="nucleotide sequence ID" value="NZ_CP108014.1"/>
</dbReference>
<dbReference type="PROSITE" id="PS50943">
    <property type="entry name" value="HTH_CROC1"/>
    <property type="match status" value="1"/>
</dbReference>
<dbReference type="Proteomes" id="UP001621418">
    <property type="component" value="Chromosome"/>
</dbReference>
<name>A0ABZ1N2C9_9NOCA</name>
<keyword evidence="3" id="KW-1185">Reference proteome</keyword>
<dbReference type="Pfam" id="PF19054">
    <property type="entry name" value="DUF5753"/>
    <property type="match status" value="1"/>
</dbReference>
<dbReference type="InterPro" id="IPR043917">
    <property type="entry name" value="DUF5753"/>
</dbReference>
<proteinExistence type="predicted"/>
<dbReference type="Pfam" id="PF13560">
    <property type="entry name" value="HTH_31"/>
    <property type="match status" value="1"/>
</dbReference>
<reference evidence="2 3" key="1">
    <citation type="submission" date="2022-10" db="EMBL/GenBank/DDBJ databases">
        <title>The complete genomes of actinobacterial strains from the NBC collection.</title>
        <authorList>
            <person name="Joergensen T.S."/>
            <person name="Alvarez Arevalo M."/>
            <person name="Sterndorff E.B."/>
            <person name="Faurdal D."/>
            <person name="Vuksanovic O."/>
            <person name="Mourched A.-S."/>
            <person name="Charusanti P."/>
            <person name="Shaw S."/>
            <person name="Blin K."/>
            <person name="Weber T."/>
        </authorList>
    </citation>
    <scope>NUCLEOTIDE SEQUENCE [LARGE SCALE GENOMIC DNA]</scope>
    <source>
        <strain evidence="2 3">NBC_01413</strain>
    </source>
</reference>